<evidence type="ECO:0000259" key="2">
    <source>
        <dbReference type="Pfam" id="PF00534"/>
    </source>
</evidence>
<dbReference type="RefSeq" id="WP_066521235.1">
    <property type="nucleotide sequence ID" value="NZ_AP017655.1"/>
</dbReference>
<sequence length="363" mass="38958">MKIHYLITSLESGGAEAAVPRIVAVMRKAGHAVEVTACEPRDMAAARLLDEAGIPYRLLFDRRRSKLATILAFVRLLRQSRPDVIWTSLSAAGLVGMIAGAWLGIPVVSWKHSASIRLHTRLTRGLSRLWVADSPSVAAFLTSGLNIPPDRVMTWPLFERLPCGQAPRWDGQGVLRIGSVGRLHPVKNYDLLIEAVALLRQSRPDLADRVHLTIVGDGPERAALEGLIVRHGLQSMVALPGMASDVRPFLESWHLYAQPSRYEGMCLAAHEAMSAGLPVIVTPVGELRESVRASGGGLLLEGEVAASCAGAIEALAARPDRLAAMGKAGRAYIERTYGADAFERAGLAVMRRVEALAGVAGQG</sequence>
<keyword evidence="1" id="KW-0472">Membrane</keyword>
<proteinExistence type="predicted"/>
<dbReference type="AlphaFoldDB" id="A0A1E1EZP3"/>
<dbReference type="InterPro" id="IPR001296">
    <property type="entry name" value="Glyco_trans_1"/>
</dbReference>
<name>A0A1E1EZP3_9SPHN</name>
<dbReference type="Gene3D" id="3.40.50.2000">
    <property type="entry name" value="Glycogen Phosphorylase B"/>
    <property type="match status" value="2"/>
</dbReference>
<dbReference type="EMBL" id="AP017655">
    <property type="protein sequence ID" value="BAV63729.1"/>
    <property type="molecule type" value="Genomic_DNA"/>
</dbReference>
<dbReference type="CDD" id="cd03811">
    <property type="entry name" value="GT4_GT28_WabH-like"/>
    <property type="match status" value="1"/>
</dbReference>
<keyword evidence="5" id="KW-1185">Reference proteome</keyword>
<accession>A0A1E1EZP3</accession>
<dbReference type="PANTHER" id="PTHR45947:SF3">
    <property type="entry name" value="SULFOQUINOVOSYL TRANSFERASE SQD2"/>
    <property type="match status" value="1"/>
</dbReference>
<evidence type="ECO:0008006" key="6">
    <source>
        <dbReference type="Google" id="ProtNLM"/>
    </source>
</evidence>
<feature type="domain" description="Glycosyltransferase subfamily 4-like N-terminal" evidence="3">
    <location>
        <begin position="13"/>
        <end position="156"/>
    </location>
</feature>
<dbReference type="InterPro" id="IPR028098">
    <property type="entry name" value="Glyco_trans_4-like_N"/>
</dbReference>
<dbReference type="Proteomes" id="UP000218272">
    <property type="component" value="Chromosome SCLO_1"/>
</dbReference>
<evidence type="ECO:0000256" key="1">
    <source>
        <dbReference type="SAM" id="Phobius"/>
    </source>
</evidence>
<evidence type="ECO:0000259" key="3">
    <source>
        <dbReference type="Pfam" id="PF13439"/>
    </source>
</evidence>
<keyword evidence="1" id="KW-0812">Transmembrane</keyword>
<dbReference type="KEGG" id="sclo:SCLO_1006890"/>
<dbReference type="InterPro" id="IPR050194">
    <property type="entry name" value="Glycosyltransferase_grp1"/>
</dbReference>
<dbReference type="OrthoDB" id="529131at2"/>
<dbReference type="Pfam" id="PF13439">
    <property type="entry name" value="Glyco_transf_4"/>
    <property type="match status" value="1"/>
</dbReference>
<dbReference type="GO" id="GO:0016758">
    <property type="term" value="F:hexosyltransferase activity"/>
    <property type="evidence" value="ECO:0007669"/>
    <property type="project" value="TreeGrafter"/>
</dbReference>
<dbReference type="SUPFAM" id="SSF53756">
    <property type="entry name" value="UDP-Glycosyltransferase/glycogen phosphorylase"/>
    <property type="match status" value="1"/>
</dbReference>
<feature type="domain" description="Glycosyl transferase family 1" evidence="2">
    <location>
        <begin position="177"/>
        <end position="330"/>
    </location>
</feature>
<dbReference type="Pfam" id="PF00534">
    <property type="entry name" value="Glycos_transf_1"/>
    <property type="match status" value="1"/>
</dbReference>
<gene>
    <name evidence="4" type="ORF">SCLO_1006890</name>
</gene>
<reference evidence="4 5" key="1">
    <citation type="submission" date="2016-10" db="EMBL/GenBank/DDBJ databases">
        <title>Complete Genome Sequence of the Nonylphenol-Degrading Bacterium Sphingobium cloacae JCM 10874T.</title>
        <authorList>
            <person name="Ootsuka M."/>
            <person name="Nishizawa T."/>
            <person name="Ohta H."/>
        </authorList>
    </citation>
    <scope>NUCLEOTIDE SEQUENCE [LARGE SCALE GENOMIC DNA]</scope>
    <source>
        <strain evidence="4 5">JCM 10874</strain>
    </source>
</reference>
<protein>
    <recommendedName>
        <fullName evidence="6">Glycosyltransferase</fullName>
    </recommendedName>
</protein>
<evidence type="ECO:0000313" key="5">
    <source>
        <dbReference type="Proteomes" id="UP000218272"/>
    </source>
</evidence>
<feature type="transmembrane region" description="Helical" evidence="1">
    <location>
        <begin position="84"/>
        <end position="105"/>
    </location>
</feature>
<keyword evidence="1" id="KW-1133">Transmembrane helix</keyword>
<organism evidence="4 5">
    <name type="scientific">Sphingobium cloacae</name>
    <dbReference type="NCBI Taxonomy" id="120107"/>
    <lineage>
        <taxon>Bacteria</taxon>
        <taxon>Pseudomonadati</taxon>
        <taxon>Pseudomonadota</taxon>
        <taxon>Alphaproteobacteria</taxon>
        <taxon>Sphingomonadales</taxon>
        <taxon>Sphingomonadaceae</taxon>
        <taxon>Sphingobium</taxon>
    </lineage>
</organism>
<evidence type="ECO:0000313" key="4">
    <source>
        <dbReference type="EMBL" id="BAV63729.1"/>
    </source>
</evidence>
<dbReference type="PANTHER" id="PTHR45947">
    <property type="entry name" value="SULFOQUINOVOSYL TRANSFERASE SQD2"/>
    <property type="match status" value="1"/>
</dbReference>